<evidence type="ECO:0000313" key="14">
    <source>
        <dbReference type="Proteomes" id="UP000003221"/>
    </source>
</evidence>
<evidence type="ECO:0000259" key="12">
    <source>
        <dbReference type="Pfam" id="PF00793"/>
    </source>
</evidence>
<dbReference type="PATRIC" id="fig|913242.3.peg.1001"/>
<feature type="domain" description="DAHP synthetase I/KDSA" evidence="12">
    <location>
        <begin position="41"/>
        <end position="197"/>
    </location>
</feature>
<dbReference type="EMBL" id="AFCS01000272">
    <property type="protein sequence ID" value="EHC81735.1"/>
    <property type="molecule type" value="Genomic_DNA"/>
</dbReference>
<evidence type="ECO:0000256" key="1">
    <source>
        <dbReference type="ARBA" id="ARBA00003726"/>
    </source>
</evidence>
<evidence type="ECO:0000256" key="9">
    <source>
        <dbReference type="ARBA" id="ARBA00031349"/>
    </source>
</evidence>
<gene>
    <name evidence="13" type="ORF">LTSEMON_1066</name>
</gene>
<dbReference type="GO" id="GO:0003849">
    <property type="term" value="F:3-deoxy-7-phosphoheptulonate synthase activity"/>
    <property type="evidence" value="ECO:0007669"/>
    <property type="project" value="UniProtKB-EC"/>
</dbReference>
<keyword evidence="7" id="KW-0057">Aromatic amino acid biosynthesis</keyword>
<dbReference type="NCBIfam" id="TIGR00034">
    <property type="entry name" value="aroFGH"/>
    <property type="match status" value="1"/>
</dbReference>
<keyword evidence="6" id="KW-0808">Transferase</keyword>
<dbReference type="GO" id="GO:0009073">
    <property type="term" value="P:aromatic amino acid family biosynthetic process"/>
    <property type="evidence" value="ECO:0007669"/>
    <property type="project" value="UniProtKB-KW"/>
</dbReference>
<accession>G5PZY5</accession>
<evidence type="ECO:0000256" key="6">
    <source>
        <dbReference type="ARBA" id="ARBA00022679"/>
    </source>
</evidence>
<dbReference type="GO" id="GO:0009423">
    <property type="term" value="P:chorismate biosynthetic process"/>
    <property type="evidence" value="ECO:0007669"/>
    <property type="project" value="UniProtKB-UniPathway"/>
</dbReference>
<dbReference type="InterPro" id="IPR006218">
    <property type="entry name" value="DAHP1/KDSA"/>
</dbReference>
<dbReference type="PANTHER" id="PTHR21225:SF12">
    <property type="entry name" value="PHOSPHO-2-DEHYDRO-3-DEOXYHEPTONATE ALDOLASE, TYROSINE-INHIBITED"/>
    <property type="match status" value="1"/>
</dbReference>
<dbReference type="AlphaFoldDB" id="G5PZY5"/>
<dbReference type="SUPFAM" id="SSF51569">
    <property type="entry name" value="Aldolase"/>
    <property type="match status" value="1"/>
</dbReference>
<evidence type="ECO:0000256" key="4">
    <source>
        <dbReference type="ARBA" id="ARBA00012694"/>
    </source>
</evidence>
<keyword evidence="5" id="KW-0028">Amino-acid biosynthesis</keyword>
<evidence type="ECO:0000256" key="3">
    <source>
        <dbReference type="ARBA" id="ARBA00007985"/>
    </source>
</evidence>
<dbReference type="InterPro" id="IPR013785">
    <property type="entry name" value="Aldolase_TIM"/>
</dbReference>
<organism evidence="13 14">
    <name type="scientific">Salmonella enterica subsp. enterica serovar Montevideo str. S5-403</name>
    <dbReference type="NCBI Taxonomy" id="913242"/>
    <lineage>
        <taxon>Bacteria</taxon>
        <taxon>Pseudomonadati</taxon>
        <taxon>Pseudomonadota</taxon>
        <taxon>Gammaproteobacteria</taxon>
        <taxon>Enterobacterales</taxon>
        <taxon>Enterobacteriaceae</taxon>
        <taxon>Salmonella</taxon>
    </lineage>
</organism>
<protein>
    <recommendedName>
        <fullName evidence="4">3-deoxy-7-phosphoheptulonate synthase</fullName>
        <ecNumber evidence="4">2.5.1.54</ecNumber>
    </recommendedName>
    <alternativeName>
        <fullName evidence="10">3-deoxy-D-arabino-heptulosonate 7-phosphate synthase</fullName>
    </alternativeName>
    <alternativeName>
        <fullName evidence="9">DAHP synthase</fullName>
    </alternativeName>
    <alternativeName>
        <fullName evidence="8">Phospho-2-keto-3-deoxyheptonate aldolase</fullName>
    </alternativeName>
</protein>
<dbReference type="PANTHER" id="PTHR21225">
    <property type="entry name" value="PHOSPHO-2-DEHYDRO-3-DEOXYHEPTONATE ALDOLASE DAHP SYNTHETASE"/>
    <property type="match status" value="1"/>
</dbReference>
<evidence type="ECO:0000256" key="11">
    <source>
        <dbReference type="ARBA" id="ARBA00047508"/>
    </source>
</evidence>
<evidence type="ECO:0000313" key="13">
    <source>
        <dbReference type="EMBL" id="EHC81735.1"/>
    </source>
</evidence>
<sequence>MNYQNDDLRIKEINELLPPVALLEKFPATENAANTVAHARKAIHKILKGNDDRLLVVIGPCSIHDPAAAKEYAARLLALRDELQGELEIVMRVYFEKPRTTVGWKGQKPRTTVGWKGIARKLLLDINDSGLPAAGEFLDMITPQYLADLMSWGAIGARTTESQVHRELASGLSCPVGFKNGTDGTIKVAIDAINAAGAH</sequence>
<comment type="catalytic activity">
    <reaction evidence="11">
        <text>D-erythrose 4-phosphate + phosphoenolpyruvate + H2O = 7-phospho-2-dehydro-3-deoxy-D-arabino-heptonate + phosphate</text>
        <dbReference type="Rhea" id="RHEA:14717"/>
        <dbReference type="ChEBI" id="CHEBI:15377"/>
        <dbReference type="ChEBI" id="CHEBI:16897"/>
        <dbReference type="ChEBI" id="CHEBI:43474"/>
        <dbReference type="ChEBI" id="CHEBI:58394"/>
        <dbReference type="ChEBI" id="CHEBI:58702"/>
        <dbReference type="EC" id="2.5.1.54"/>
    </reaction>
</comment>
<evidence type="ECO:0000256" key="8">
    <source>
        <dbReference type="ARBA" id="ARBA00031111"/>
    </source>
</evidence>
<dbReference type="Pfam" id="PF00793">
    <property type="entry name" value="DAHP_synth_1"/>
    <property type="match status" value="1"/>
</dbReference>
<evidence type="ECO:0000256" key="10">
    <source>
        <dbReference type="ARBA" id="ARBA00032193"/>
    </source>
</evidence>
<comment type="similarity">
    <text evidence="3">Belongs to the class-I DAHP synthase family.</text>
</comment>
<evidence type="ECO:0000256" key="7">
    <source>
        <dbReference type="ARBA" id="ARBA00023141"/>
    </source>
</evidence>
<evidence type="ECO:0000256" key="2">
    <source>
        <dbReference type="ARBA" id="ARBA00004688"/>
    </source>
</evidence>
<dbReference type="UniPathway" id="UPA00053">
    <property type="reaction ID" value="UER00084"/>
</dbReference>
<dbReference type="Proteomes" id="UP000003221">
    <property type="component" value="Unassembled WGS sequence"/>
</dbReference>
<dbReference type="GO" id="GO:0008652">
    <property type="term" value="P:amino acid biosynthetic process"/>
    <property type="evidence" value="ECO:0007669"/>
    <property type="project" value="UniProtKB-KW"/>
</dbReference>
<dbReference type="InterPro" id="IPR006219">
    <property type="entry name" value="DAHP_synth_1"/>
</dbReference>
<comment type="function">
    <text evidence="1">Stereospecific condensation of phosphoenolpyruvate (PEP) and D-erythrose-4-phosphate (E4P) giving rise to 3-deoxy-D-arabino-heptulosonate-7-phosphate (DAHP).</text>
</comment>
<evidence type="ECO:0000256" key="5">
    <source>
        <dbReference type="ARBA" id="ARBA00022605"/>
    </source>
</evidence>
<comment type="caution">
    <text evidence="13">The sequence shown here is derived from an EMBL/GenBank/DDBJ whole genome shotgun (WGS) entry which is preliminary data.</text>
</comment>
<reference evidence="13 14" key="1">
    <citation type="journal article" date="2011" name="BMC Genomics">
        <title>Genome sequencing reveals diversification of virulence factor content and possible host adaptation in distinct subpopulations of Salmonella enterica.</title>
        <authorList>
            <person name="den Bakker H.C."/>
            <person name="Moreno Switt A.I."/>
            <person name="Govoni G."/>
            <person name="Cummings C.A."/>
            <person name="Ranieri M.L."/>
            <person name="Degoricija L."/>
            <person name="Hoelzer K."/>
            <person name="Rodriguez-Rivera L.D."/>
            <person name="Brown S."/>
            <person name="Bolchacova E."/>
            <person name="Furtado M.R."/>
            <person name="Wiedmann M."/>
        </authorList>
    </citation>
    <scope>NUCLEOTIDE SEQUENCE [LARGE SCALE GENOMIC DNA]</scope>
    <source>
        <strain evidence="13 14">S5-403</strain>
    </source>
</reference>
<proteinExistence type="inferred from homology"/>
<name>G5PZY5_SALMO</name>
<comment type="pathway">
    <text evidence="2">Metabolic intermediate biosynthesis; chorismate biosynthesis; chorismate from D-erythrose 4-phosphate and phosphoenolpyruvate: step 1/7.</text>
</comment>
<dbReference type="Gene3D" id="3.20.20.70">
    <property type="entry name" value="Aldolase class I"/>
    <property type="match status" value="1"/>
</dbReference>
<dbReference type="EC" id="2.5.1.54" evidence="4"/>
<dbReference type="GO" id="GO:0005737">
    <property type="term" value="C:cytoplasm"/>
    <property type="evidence" value="ECO:0007669"/>
    <property type="project" value="TreeGrafter"/>
</dbReference>